<dbReference type="RefSeq" id="YP_009106508.1">
    <property type="nucleotide sequence ID" value="NC_025545.1"/>
</dbReference>
<reference evidence="3" key="1">
    <citation type="journal article" date="2014" name="BMC Evol. Biol.">
        <title>Chloroplast phylogenomic analysis resolves deep-level relationships within the green algal class Trebouxiophyceae.</title>
        <authorList>
            <person name="Lemieux C."/>
            <person name="Otis C."/>
            <person name="Turmel M."/>
        </authorList>
    </citation>
    <scope>NUCLEOTIDE SEQUENCE</scope>
</reference>
<keyword evidence="3" id="KW-0934">Plastid</keyword>
<evidence type="ECO:0000256" key="2">
    <source>
        <dbReference type="SAM" id="Phobius"/>
    </source>
</evidence>
<feature type="compositionally biased region" description="Polar residues" evidence="1">
    <location>
        <begin position="447"/>
        <end position="459"/>
    </location>
</feature>
<protein>
    <submittedName>
        <fullName evidence="3">Hypothetical chloroplast RF1</fullName>
    </submittedName>
</protein>
<feature type="transmembrane region" description="Helical" evidence="2">
    <location>
        <begin position="168"/>
        <end position="186"/>
    </location>
</feature>
<accession>A0A097KQC2</accession>
<evidence type="ECO:0000256" key="1">
    <source>
        <dbReference type="SAM" id="MobiDB-lite"/>
    </source>
</evidence>
<feature type="region of interest" description="Disordered" evidence="1">
    <location>
        <begin position="493"/>
        <end position="520"/>
    </location>
</feature>
<keyword evidence="2" id="KW-0472">Membrane</keyword>
<feature type="transmembrane region" description="Helical" evidence="2">
    <location>
        <begin position="297"/>
        <end position="316"/>
    </location>
</feature>
<organism evidence="3">
    <name type="scientific">Botryococcus braunii</name>
    <name type="common">Green alga</name>
    <dbReference type="NCBI Taxonomy" id="38881"/>
    <lineage>
        <taxon>Eukaryota</taxon>
        <taxon>Viridiplantae</taxon>
        <taxon>Chlorophyta</taxon>
        <taxon>core chlorophytes</taxon>
        <taxon>Trebouxiophyceae</taxon>
        <taxon>Trebouxiophyceae incertae sedis</taxon>
        <taxon>Elliptochloris clade</taxon>
        <taxon>Botryococcus</taxon>
    </lineage>
</organism>
<evidence type="ECO:0000313" key="3">
    <source>
        <dbReference type="EMBL" id="AIT95376.1"/>
    </source>
</evidence>
<sequence length="1012" mass="114325">MSFVTTLRDYVDIINSASDSLSGNLTLQEFSRQTVLYLVESLKLGIASLFNGQWIRDLAFLPIKIPNLSLSIFQETFIPGDSPSFSNLSFSETPSLFSNKLLVGFANSFFACLPLTASHVLSGRRLFVQGVPAGLASGFGTAIGQVLFLVFVVLGIRPLVIPWLSLQPISFLITFAILFSIVFSIAHQRSFQVVKISERSTLLRFFVLNFFLSWCEQSSFFQHLGNISINPGASFLESYSSASSTSSLLSHLLYLIGFLIGSCFFPILFAFGSLFARDMWLKLTSTGMSRLIQRINFWSMAFLIALSLSSLPFYGVDLLFAKPLGLLPEEKSLRGTLLWPNTVAELEWFLPQNRNHLSKQGDASPWDTGLYLHANGTSGLALAKDRKIGEDEINSQFQTIEELNYGGEYAWASAEKRRGAPQRETVESFGKWLKDIFSSGEVVHETISNKGDTSQSYRNGQGAKKSRDSVESVASPVIESFFSDTEELANEEFFSDSFKPSKDTSPNINKSKGLSTRDTGGHNLKGFDSHPCASSPLWVRPARGTTAVQALPEPASQQTPFALEKIKAFFYTGSPIKPAWKSLADWSNDEIEFENVSDDQESQYISDTALIKERVLEDVAVEEMILQPTTLGLSPFFQADTIPREPLQALLIKRFYETGVYKNALNLDIDSFLSRQPKSYLLSPSDQIELLEKQQSLAKYYETLRAYDRMRDFELFEEFFAGSKSYATKFYNQQFKGTLKIVRRLFSLDLDLLENPRHDPPLAYDQPLFLDTLPKNKAGIAMSMEEFRGEKRKSTRKRFSFDSSHEELKNTAHQEFLGQEGFSQGGTKKKKGRRKNVRVNETPFLEIGTSRPLYSGWDEQSKKLVLTTRFLPRSYAGFEIFSFGKEALSNNEYPTLKKLLQRENTETITFTSWPMASKVFVNQEDVQQLGKKYELMYGPELKDLEMVALDDETEEEKERKKWRMATLPLNIGPASTDSTNFLWKVFPPDRGGIVWSGSDNVKFDVQKIFKIR</sequence>
<dbReference type="EMBL" id="KM462884">
    <property type="protein sequence ID" value="AIT95376.1"/>
    <property type="molecule type" value="Genomic_DNA"/>
</dbReference>
<keyword evidence="2" id="KW-0812">Transmembrane</keyword>
<dbReference type="AlphaFoldDB" id="A0A097KQC2"/>
<feature type="transmembrane region" description="Helical" evidence="2">
    <location>
        <begin position="133"/>
        <end position="156"/>
    </location>
</feature>
<name>A0A097KQC2_BOTBR</name>
<keyword evidence="2" id="KW-1133">Transmembrane helix</keyword>
<gene>
    <name evidence="3" type="primary">ycf1</name>
</gene>
<feature type="region of interest" description="Disordered" evidence="1">
    <location>
        <begin position="447"/>
        <end position="471"/>
    </location>
</feature>
<proteinExistence type="predicted"/>
<keyword evidence="3" id="KW-0150">Chloroplast</keyword>
<feature type="compositionally biased region" description="Polar residues" evidence="1">
    <location>
        <begin position="503"/>
        <end position="518"/>
    </location>
</feature>
<geneLocation type="chloroplast" evidence="3"/>
<feature type="transmembrane region" description="Helical" evidence="2">
    <location>
        <begin position="252"/>
        <end position="276"/>
    </location>
</feature>
<dbReference type="GeneID" id="22160917"/>